<evidence type="ECO:0000313" key="2">
    <source>
        <dbReference type="Proteomes" id="UP000092462"/>
    </source>
</evidence>
<dbReference type="VEuPathDB" id="VectorBase:PPAI006120"/>
<dbReference type="AlphaFoldDB" id="A0A1B0DDZ7"/>
<dbReference type="VEuPathDB" id="VectorBase:PPAPM1_002150"/>
<keyword evidence="2" id="KW-1185">Reference proteome</keyword>
<evidence type="ECO:0000313" key="1">
    <source>
        <dbReference type="EnsemblMetazoa" id="PPAI006120-PA"/>
    </source>
</evidence>
<organism evidence="1 2">
    <name type="scientific">Phlebotomus papatasi</name>
    <name type="common">Sandfly</name>
    <dbReference type="NCBI Taxonomy" id="29031"/>
    <lineage>
        <taxon>Eukaryota</taxon>
        <taxon>Metazoa</taxon>
        <taxon>Ecdysozoa</taxon>
        <taxon>Arthropoda</taxon>
        <taxon>Hexapoda</taxon>
        <taxon>Insecta</taxon>
        <taxon>Pterygota</taxon>
        <taxon>Neoptera</taxon>
        <taxon>Endopterygota</taxon>
        <taxon>Diptera</taxon>
        <taxon>Nematocera</taxon>
        <taxon>Psychodoidea</taxon>
        <taxon>Psychodidae</taxon>
        <taxon>Phlebotomus</taxon>
        <taxon>Phlebotomus</taxon>
    </lineage>
</organism>
<protein>
    <submittedName>
        <fullName evidence="1">Uncharacterized protein</fullName>
    </submittedName>
</protein>
<sequence length="79" mass="8849">MAADYLSSDFNSRLRLTSKTVGGDRIRKAKENNEDIAVLSMFLPLQSRQEENNQFRCALGYACKLGNAREATPGTHQKD</sequence>
<dbReference type="EnsemblMetazoa" id="PPAI006120-RA">
    <property type="protein sequence ID" value="PPAI006120-PA"/>
    <property type="gene ID" value="PPAI006120"/>
</dbReference>
<proteinExistence type="predicted"/>
<dbReference type="Proteomes" id="UP000092462">
    <property type="component" value="Unassembled WGS sequence"/>
</dbReference>
<dbReference type="EMBL" id="AJVK01032398">
    <property type="status" value="NOT_ANNOTATED_CDS"/>
    <property type="molecule type" value="Genomic_DNA"/>
</dbReference>
<name>A0A1B0DDZ7_PHLPP</name>
<accession>A0A1B0DDZ7</accession>
<reference evidence="1" key="1">
    <citation type="submission" date="2022-08" db="UniProtKB">
        <authorList>
            <consortium name="EnsemblMetazoa"/>
        </authorList>
    </citation>
    <scope>IDENTIFICATION</scope>
    <source>
        <strain evidence="1">Israel</strain>
    </source>
</reference>